<dbReference type="PANTHER" id="PTHR10492:SF57">
    <property type="entry name" value="ATP-DEPENDENT DNA HELICASE"/>
    <property type="match status" value="1"/>
</dbReference>
<dbReference type="EC" id="5.6.2.3" evidence="1"/>
<sequence>DEALMQDSRIHEFLDRTLWDLQDNDHPFNGVTVVFGGDFQQMLPVVPKGSPQNIINASLPKSYIWNHISIFSHSK</sequence>
<comment type="catalytic activity">
    <reaction evidence="1">
        <text>ATP + H2O = ADP + phosphate + H(+)</text>
        <dbReference type="Rhea" id="RHEA:13065"/>
        <dbReference type="ChEBI" id="CHEBI:15377"/>
        <dbReference type="ChEBI" id="CHEBI:15378"/>
        <dbReference type="ChEBI" id="CHEBI:30616"/>
        <dbReference type="ChEBI" id="CHEBI:43474"/>
        <dbReference type="ChEBI" id="CHEBI:456216"/>
        <dbReference type="EC" id="5.6.2.3"/>
    </reaction>
</comment>
<dbReference type="InterPro" id="IPR027417">
    <property type="entry name" value="P-loop_NTPase"/>
</dbReference>
<dbReference type="GO" id="GO:0006310">
    <property type="term" value="P:DNA recombination"/>
    <property type="evidence" value="ECO:0007669"/>
    <property type="project" value="UniProtKB-KW"/>
</dbReference>
<dbReference type="HOGENOM" id="CLU_001324_8_3_1"/>
<feature type="domain" description="DNA helicase Pif1-like DEAD-box helicase" evidence="2">
    <location>
        <begin position="1"/>
        <end position="72"/>
    </location>
</feature>
<keyword evidence="1" id="KW-0067">ATP-binding</keyword>
<dbReference type="AlphaFoldDB" id="A0A0D0BX63"/>
<keyword evidence="1" id="KW-0227">DNA damage</keyword>
<dbReference type="Pfam" id="PF05970">
    <property type="entry name" value="PIF1"/>
    <property type="match status" value="1"/>
</dbReference>
<dbReference type="GO" id="GO:0000723">
    <property type="term" value="P:telomere maintenance"/>
    <property type="evidence" value="ECO:0007669"/>
    <property type="project" value="InterPro"/>
</dbReference>
<protein>
    <recommendedName>
        <fullName evidence="1">ATP-dependent DNA helicase</fullName>
        <ecNumber evidence="1">5.6.2.3</ecNumber>
    </recommendedName>
</protein>
<evidence type="ECO:0000259" key="2">
    <source>
        <dbReference type="Pfam" id="PF05970"/>
    </source>
</evidence>
<dbReference type="GO" id="GO:0006281">
    <property type="term" value="P:DNA repair"/>
    <property type="evidence" value="ECO:0007669"/>
    <property type="project" value="UniProtKB-KW"/>
</dbReference>
<reference evidence="3 4" key="1">
    <citation type="submission" date="2014-04" db="EMBL/GenBank/DDBJ databases">
        <title>Evolutionary Origins and Diversification of the Mycorrhizal Mutualists.</title>
        <authorList>
            <consortium name="DOE Joint Genome Institute"/>
            <consortium name="Mycorrhizal Genomics Consortium"/>
            <person name="Kohler A."/>
            <person name="Kuo A."/>
            <person name="Nagy L.G."/>
            <person name="Floudas D."/>
            <person name="Copeland A."/>
            <person name="Barry K.W."/>
            <person name="Cichocki N."/>
            <person name="Veneault-Fourrey C."/>
            <person name="LaButti K."/>
            <person name="Lindquist E.A."/>
            <person name="Lipzen A."/>
            <person name="Lundell T."/>
            <person name="Morin E."/>
            <person name="Murat C."/>
            <person name="Riley R."/>
            <person name="Ohm R."/>
            <person name="Sun H."/>
            <person name="Tunlid A."/>
            <person name="Henrissat B."/>
            <person name="Grigoriev I.V."/>
            <person name="Hibbett D.S."/>
            <person name="Martin F."/>
        </authorList>
    </citation>
    <scope>NUCLEOTIDE SEQUENCE [LARGE SCALE GENOMIC DNA]</scope>
    <source>
        <strain evidence="3 4">FD-317 M1</strain>
    </source>
</reference>
<evidence type="ECO:0000256" key="1">
    <source>
        <dbReference type="RuleBase" id="RU363044"/>
    </source>
</evidence>
<keyword evidence="1" id="KW-0234">DNA repair</keyword>
<keyword evidence="1" id="KW-0547">Nucleotide-binding</keyword>
<dbReference type="InterPro" id="IPR010285">
    <property type="entry name" value="DNA_helicase_pif1-like_DEAD"/>
</dbReference>
<organism evidence="3 4">
    <name type="scientific">Collybiopsis luxurians FD-317 M1</name>
    <dbReference type="NCBI Taxonomy" id="944289"/>
    <lineage>
        <taxon>Eukaryota</taxon>
        <taxon>Fungi</taxon>
        <taxon>Dikarya</taxon>
        <taxon>Basidiomycota</taxon>
        <taxon>Agaricomycotina</taxon>
        <taxon>Agaricomycetes</taxon>
        <taxon>Agaricomycetidae</taxon>
        <taxon>Agaricales</taxon>
        <taxon>Marasmiineae</taxon>
        <taxon>Omphalotaceae</taxon>
        <taxon>Collybiopsis</taxon>
        <taxon>Collybiopsis luxurians</taxon>
    </lineage>
</organism>
<keyword evidence="1" id="KW-0347">Helicase</keyword>
<gene>
    <name evidence="3" type="ORF">GYMLUDRAFT_168294</name>
</gene>
<dbReference type="PANTHER" id="PTHR10492">
    <property type="match status" value="1"/>
</dbReference>
<name>A0A0D0BX63_9AGAR</name>
<dbReference type="Gene3D" id="3.40.50.300">
    <property type="entry name" value="P-loop containing nucleotide triphosphate hydrolases"/>
    <property type="match status" value="1"/>
</dbReference>
<comment type="similarity">
    <text evidence="1">Belongs to the helicase family.</text>
</comment>
<dbReference type="Proteomes" id="UP000053593">
    <property type="component" value="Unassembled WGS sequence"/>
</dbReference>
<keyword evidence="4" id="KW-1185">Reference proteome</keyword>
<accession>A0A0D0BX63</accession>
<keyword evidence="1" id="KW-0378">Hydrolase</keyword>
<dbReference type="GO" id="GO:0043139">
    <property type="term" value="F:5'-3' DNA helicase activity"/>
    <property type="evidence" value="ECO:0007669"/>
    <property type="project" value="UniProtKB-EC"/>
</dbReference>
<proteinExistence type="inferred from homology"/>
<dbReference type="GO" id="GO:0005524">
    <property type="term" value="F:ATP binding"/>
    <property type="evidence" value="ECO:0007669"/>
    <property type="project" value="UniProtKB-KW"/>
</dbReference>
<evidence type="ECO:0000313" key="3">
    <source>
        <dbReference type="EMBL" id="KIK60271.1"/>
    </source>
</evidence>
<comment type="cofactor">
    <cofactor evidence="1">
        <name>Mg(2+)</name>
        <dbReference type="ChEBI" id="CHEBI:18420"/>
    </cofactor>
</comment>
<dbReference type="OrthoDB" id="5599845at2759"/>
<dbReference type="GO" id="GO:0016887">
    <property type="term" value="F:ATP hydrolysis activity"/>
    <property type="evidence" value="ECO:0007669"/>
    <property type="project" value="RHEA"/>
</dbReference>
<dbReference type="EMBL" id="KN834776">
    <property type="protein sequence ID" value="KIK60271.1"/>
    <property type="molecule type" value="Genomic_DNA"/>
</dbReference>
<evidence type="ECO:0000313" key="4">
    <source>
        <dbReference type="Proteomes" id="UP000053593"/>
    </source>
</evidence>
<keyword evidence="1" id="KW-0233">DNA recombination</keyword>
<feature type="non-terminal residue" evidence="3">
    <location>
        <position position="1"/>
    </location>
</feature>